<feature type="transmembrane region" description="Helical" evidence="7">
    <location>
        <begin position="44"/>
        <end position="63"/>
    </location>
</feature>
<evidence type="ECO:0000256" key="4">
    <source>
        <dbReference type="ARBA" id="ARBA00023224"/>
    </source>
</evidence>
<evidence type="ECO:0000259" key="8">
    <source>
        <dbReference type="PROSITE" id="PS50111"/>
    </source>
</evidence>
<dbReference type="AlphaFoldDB" id="A0A1G8GAV9"/>
<dbReference type="GO" id="GO:0006935">
    <property type="term" value="P:chemotaxis"/>
    <property type="evidence" value="ECO:0007669"/>
    <property type="project" value="InterPro"/>
</dbReference>
<dbReference type="InterPro" id="IPR003660">
    <property type="entry name" value="HAMP_dom"/>
</dbReference>
<evidence type="ECO:0000256" key="1">
    <source>
        <dbReference type="ARBA" id="ARBA00004236"/>
    </source>
</evidence>
<evidence type="ECO:0000313" key="10">
    <source>
        <dbReference type="EMBL" id="SDH91456.1"/>
    </source>
</evidence>
<dbReference type="GO" id="GO:0005886">
    <property type="term" value="C:plasma membrane"/>
    <property type="evidence" value="ECO:0007669"/>
    <property type="project" value="UniProtKB-SubCell"/>
</dbReference>
<dbReference type="CDD" id="cd11386">
    <property type="entry name" value="MCP_signal"/>
    <property type="match status" value="1"/>
</dbReference>
<organism evidence="10 11">
    <name type="scientific">Paenibacillus typhae</name>
    <dbReference type="NCBI Taxonomy" id="1174501"/>
    <lineage>
        <taxon>Bacteria</taxon>
        <taxon>Bacillati</taxon>
        <taxon>Bacillota</taxon>
        <taxon>Bacilli</taxon>
        <taxon>Bacillales</taxon>
        <taxon>Paenibacillaceae</taxon>
        <taxon>Paenibacillus</taxon>
    </lineage>
</organism>
<dbReference type="Proteomes" id="UP000199050">
    <property type="component" value="Unassembled WGS sequence"/>
</dbReference>
<name>A0A1G8GAV9_9BACL</name>
<dbReference type="SMART" id="SM00304">
    <property type="entry name" value="HAMP"/>
    <property type="match status" value="1"/>
</dbReference>
<dbReference type="RefSeq" id="WP_090711627.1">
    <property type="nucleotide sequence ID" value="NZ_FNDX01000002.1"/>
</dbReference>
<evidence type="ECO:0000256" key="3">
    <source>
        <dbReference type="ARBA" id="ARBA00023136"/>
    </source>
</evidence>
<reference evidence="11" key="1">
    <citation type="submission" date="2016-10" db="EMBL/GenBank/DDBJ databases">
        <authorList>
            <person name="Varghese N."/>
            <person name="Submissions S."/>
        </authorList>
    </citation>
    <scope>NUCLEOTIDE SEQUENCE [LARGE SCALE GENOMIC DNA]</scope>
    <source>
        <strain evidence="11">CGMCC 1.11012</strain>
    </source>
</reference>
<gene>
    <name evidence="10" type="ORF">SAMN05216192_10224</name>
</gene>
<keyword evidence="7" id="KW-1133">Transmembrane helix</keyword>
<comment type="subcellular location">
    <subcellularLocation>
        <location evidence="1">Cell membrane</location>
    </subcellularLocation>
</comment>
<dbReference type="SMART" id="SM00283">
    <property type="entry name" value="MA"/>
    <property type="match status" value="1"/>
</dbReference>
<sequence length="602" mass="65003">MSHLTKAANGEVTFSVREREAFLLKKGWMTGFNLWRNLSVRLKLYLMISVSLISFAVAMIYMVETGKRDINSLTTALYSMTIRSAAELSDANSNLQHISLEHKKYIYTGGTTGSEPTTADTQSVINKISIARAELDQLGVLDSILYRDTDKTLNMLFADLTDRLQVWSADITWPAGSVPSEEELDAQLSDIDAAMTRITSSLENYSKVNITAAKNEALRKERFGFVMLFLVEAATLILAGLTIRHIVSTLRKVNTKLSNVTNGDLTAVPSNSYPKDDLGLLSRSVDTTIRNLRQLISNIAVSSSTTEQAMQAVLLGSQTASAKTENVVDNMENMALHMNNQLSSITETNRAVEEMALGVNRIAGTASQIADYSSDMQSSAAHGLDSITSLTAQMDNISSVISALENVIASLNSKTVHMNEIVANITGFAQNSNLLSLNASIEAARAGEHGRGFLVVAAEMRRLSDHSRQAAEEISTILENTVTDITQASELMHRSIEEIKEGTSGAGEVNAVFQEIIGSIASITSQLHEASAFTEQLSASSEEVAATMGELTGAAESVSQMTGKVNAEAAGQKEVLSGVVHSSDDLKQVVTELRESVNSFKL</sequence>
<comment type="similarity">
    <text evidence="5">Belongs to the methyl-accepting chemotaxis (MCP) protein family.</text>
</comment>
<dbReference type="PRINTS" id="PR00260">
    <property type="entry name" value="CHEMTRNSDUCR"/>
</dbReference>
<dbReference type="SUPFAM" id="SSF58104">
    <property type="entry name" value="Methyl-accepting chemotaxis protein (MCP) signaling domain"/>
    <property type="match status" value="1"/>
</dbReference>
<dbReference type="PANTHER" id="PTHR32089">
    <property type="entry name" value="METHYL-ACCEPTING CHEMOTAXIS PROTEIN MCPB"/>
    <property type="match status" value="1"/>
</dbReference>
<evidence type="ECO:0000256" key="6">
    <source>
        <dbReference type="PROSITE-ProRule" id="PRU00284"/>
    </source>
</evidence>
<accession>A0A1G8GAV9</accession>
<dbReference type="InterPro" id="IPR004090">
    <property type="entry name" value="Chemotax_Me-accpt_rcpt"/>
</dbReference>
<evidence type="ECO:0000256" key="5">
    <source>
        <dbReference type="ARBA" id="ARBA00029447"/>
    </source>
</evidence>
<feature type="domain" description="HAMP" evidence="9">
    <location>
        <begin position="244"/>
        <end position="297"/>
    </location>
</feature>
<keyword evidence="4 6" id="KW-0807">Transducer</keyword>
<feature type="domain" description="Methyl-accepting transducer" evidence="8">
    <location>
        <begin position="316"/>
        <end position="552"/>
    </location>
</feature>
<evidence type="ECO:0000313" key="11">
    <source>
        <dbReference type="Proteomes" id="UP000199050"/>
    </source>
</evidence>
<keyword evidence="11" id="KW-1185">Reference proteome</keyword>
<dbReference type="PROSITE" id="PS50111">
    <property type="entry name" value="CHEMOTAXIS_TRANSDUC_2"/>
    <property type="match status" value="1"/>
</dbReference>
<dbReference type="OrthoDB" id="9760371at2"/>
<evidence type="ECO:0000259" key="9">
    <source>
        <dbReference type="PROSITE" id="PS50885"/>
    </source>
</evidence>
<dbReference type="PANTHER" id="PTHR32089:SF112">
    <property type="entry name" value="LYSOZYME-LIKE PROTEIN-RELATED"/>
    <property type="match status" value="1"/>
</dbReference>
<dbReference type="GO" id="GO:0007165">
    <property type="term" value="P:signal transduction"/>
    <property type="evidence" value="ECO:0007669"/>
    <property type="project" value="UniProtKB-KW"/>
</dbReference>
<dbReference type="GO" id="GO:0004888">
    <property type="term" value="F:transmembrane signaling receptor activity"/>
    <property type="evidence" value="ECO:0007669"/>
    <property type="project" value="InterPro"/>
</dbReference>
<dbReference type="InterPro" id="IPR004089">
    <property type="entry name" value="MCPsignal_dom"/>
</dbReference>
<evidence type="ECO:0000256" key="2">
    <source>
        <dbReference type="ARBA" id="ARBA00022475"/>
    </source>
</evidence>
<dbReference type="STRING" id="1174501.SAMN05216192_10224"/>
<evidence type="ECO:0000256" key="7">
    <source>
        <dbReference type="SAM" id="Phobius"/>
    </source>
</evidence>
<dbReference type="EMBL" id="FNDX01000002">
    <property type="protein sequence ID" value="SDH91456.1"/>
    <property type="molecule type" value="Genomic_DNA"/>
</dbReference>
<protein>
    <submittedName>
        <fullName evidence="10">Methyl-accepting chemotaxis protein</fullName>
    </submittedName>
</protein>
<proteinExistence type="inferred from homology"/>
<keyword evidence="3 7" id="KW-0472">Membrane</keyword>
<keyword evidence="2" id="KW-1003">Cell membrane</keyword>
<keyword evidence="7" id="KW-0812">Transmembrane</keyword>
<feature type="transmembrane region" description="Helical" evidence="7">
    <location>
        <begin position="223"/>
        <end position="243"/>
    </location>
</feature>
<dbReference type="Gene3D" id="1.10.287.950">
    <property type="entry name" value="Methyl-accepting chemotaxis protein"/>
    <property type="match status" value="1"/>
</dbReference>
<dbReference type="Pfam" id="PF00015">
    <property type="entry name" value="MCPsignal"/>
    <property type="match status" value="1"/>
</dbReference>
<dbReference type="PROSITE" id="PS50885">
    <property type="entry name" value="HAMP"/>
    <property type="match status" value="1"/>
</dbReference>
<dbReference type="Gene3D" id="6.10.340.10">
    <property type="match status" value="1"/>
</dbReference>